<feature type="compositionally biased region" description="Basic and acidic residues" evidence="1">
    <location>
        <begin position="1"/>
        <end position="28"/>
    </location>
</feature>
<feature type="compositionally biased region" description="Basic and acidic residues" evidence="1">
    <location>
        <begin position="35"/>
        <end position="69"/>
    </location>
</feature>
<dbReference type="AlphaFoldDB" id="A0A8T5UWP0"/>
<keyword evidence="2" id="KW-1133">Transmembrane helix</keyword>
<feature type="region of interest" description="Disordered" evidence="1">
    <location>
        <begin position="1"/>
        <end position="105"/>
    </location>
</feature>
<dbReference type="Pfam" id="PF04415">
    <property type="entry name" value="DUF515"/>
    <property type="match status" value="1"/>
</dbReference>
<gene>
    <name evidence="3" type="ORF">K8N75_04235</name>
</gene>
<organism evidence="3 4">
    <name type="scientific">Methanobacterium spitsbergense</name>
    <dbReference type="NCBI Taxonomy" id="2874285"/>
    <lineage>
        <taxon>Archaea</taxon>
        <taxon>Methanobacteriati</taxon>
        <taxon>Methanobacteriota</taxon>
        <taxon>Methanomada group</taxon>
        <taxon>Methanobacteria</taxon>
        <taxon>Methanobacteriales</taxon>
        <taxon>Methanobacteriaceae</taxon>
        <taxon>Methanobacterium</taxon>
    </lineage>
</organism>
<feature type="compositionally biased region" description="Gly residues" evidence="1">
    <location>
        <begin position="96"/>
        <end position="105"/>
    </location>
</feature>
<feature type="transmembrane region" description="Helical" evidence="2">
    <location>
        <begin position="116"/>
        <end position="137"/>
    </location>
</feature>
<evidence type="ECO:0000256" key="2">
    <source>
        <dbReference type="SAM" id="Phobius"/>
    </source>
</evidence>
<dbReference type="EMBL" id="JAIOUQ010000003">
    <property type="protein sequence ID" value="MBZ2165253.1"/>
    <property type="molecule type" value="Genomic_DNA"/>
</dbReference>
<proteinExistence type="predicted"/>
<keyword evidence="2" id="KW-0472">Membrane</keyword>
<name>A0A8T5UWP0_9EURY</name>
<comment type="caution">
    <text evidence="3">The sequence shown here is derived from an EMBL/GenBank/DDBJ whole genome shotgun (WGS) entry which is preliminary data.</text>
</comment>
<evidence type="ECO:0000313" key="3">
    <source>
        <dbReference type="EMBL" id="MBZ2165253.1"/>
    </source>
</evidence>
<evidence type="ECO:0000256" key="1">
    <source>
        <dbReference type="SAM" id="MobiDB-lite"/>
    </source>
</evidence>
<dbReference type="InterPro" id="IPR007509">
    <property type="entry name" value="DUF515"/>
</dbReference>
<accession>A0A8T5UWP0</accession>
<keyword evidence="4" id="KW-1185">Reference proteome</keyword>
<keyword evidence="2" id="KW-0812">Transmembrane</keyword>
<evidence type="ECO:0000313" key="4">
    <source>
        <dbReference type="Proteomes" id="UP000825933"/>
    </source>
</evidence>
<dbReference type="RefSeq" id="WP_223790869.1">
    <property type="nucleotide sequence ID" value="NZ_JAIOUQ010000003.1"/>
</dbReference>
<dbReference type="Proteomes" id="UP000825933">
    <property type="component" value="Unassembled WGS sequence"/>
</dbReference>
<reference evidence="4" key="1">
    <citation type="journal article" date="2022" name="Microbiol. Resour. Announc.">
        <title>Draft Genome Sequence of a Methanogenic Archaeon from West Spitsbergen Permafrost.</title>
        <authorList>
            <person name="Trubitsyn V."/>
            <person name="Rivkina E."/>
            <person name="Shcherbakova V."/>
        </authorList>
    </citation>
    <scope>NUCLEOTIDE SEQUENCE [LARGE SCALE GENOMIC DNA]</scope>
    <source>
        <strain evidence="4">VT</strain>
    </source>
</reference>
<feature type="compositionally biased region" description="Basic and acidic residues" evidence="1">
    <location>
        <begin position="80"/>
        <end position="93"/>
    </location>
</feature>
<protein>
    <submittedName>
        <fullName evidence="3">DUF515 domain-containing protein</fullName>
    </submittedName>
</protein>
<sequence>MLDKILGKKDKDKNDTPDLRKNGKKSDSDSSDIGGRLKDMVGKVSGKPKDEGKPKADSGDKKGTSDKKISKPMPKPKPQPMDKPRLRPPEKKKPGGFAGLGGGFGKQLPEDDQRTLVGAAVFGIILIILVGAGYYFLVFAPYQDTLNSAKMAKINEVNSYFKGALAADPRKNLILADIDTGETPDQVLAVDVIGPATSAWREYQNQQINLKKDPYGRVMISYSTQPTGTASNETNSTTPTTSASDVKNLIVKVADAQKIVNEADASVLANMDIVTPDTVAVPIVIVRTQAAGGLINVGDAVDVYQNVAPVTTGNNTTTQTAPIDNSPKISGATVLAILRNTTSGIYSSNTANFTHTTQFQVNGAGLSTSTGQSAQGDVEQLLRAGASRNWNEAQINTLLNAYGWRLSDFERVSNLGELDAQYLLLLEVPRENALWLIQNSGSVVLTVPTQRAPEWMITELHQIYGTG</sequence>